<dbReference type="Pfam" id="PF04950">
    <property type="entry name" value="RIBIOP_C"/>
    <property type="match status" value="1"/>
</dbReference>
<evidence type="ECO:0000256" key="2">
    <source>
        <dbReference type="ARBA" id="ARBA00022517"/>
    </source>
</evidence>
<evidence type="ECO:0000256" key="4">
    <source>
        <dbReference type="ARBA" id="ARBA00038288"/>
    </source>
</evidence>
<protein>
    <submittedName>
        <fullName evidence="6">11741_t:CDS:1</fullName>
    </submittedName>
</protein>
<accession>A0A9N9E341</accession>
<dbReference type="Pfam" id="PF08142">
    <property type="entry name" value="AARP2CN"/>
    <property type="match status" value="1"/>
</dbReference>
<dbReference type="AlphaFoldDB" id="A0A9N9E341"/>
<dbReference type="GO" id="GO:0034511">
    <property type="term" value="F:U3 snoRNA binding"/>
    <property type="evidence" value="ECO:0007669"/>
    <property type="project" value="TreeGrafter"/>
</dbReference>
<name>A0A9N9E341_FUNMO</name>
<dbReference type="SMART" id="SM00785">
    <property type="entry name" value="AARP2CN"/>
    <property type="match status" value="1"/>
</dbReference>
<evidence type="ECO:0000256" key="1">
    <source>
        <dbReference type="ARBA" id="ARBA00004604"/>
    </source>
</evidence>
<evidence type="ECO:0000259" key="5">
    <source>
        <dbReference type="PROSITE" id="PS51714"/>
    </source>
</evidence>
<comment type="similarity">
    <text evidence="4">Belongs to the TRAFAC class translation factor GTPase superfamily. Bms1-like GTPase family. TSR1 subfamily.</text>
</comment>
<dbReference type="GO" id="GO:0000479">
    <property type="term" value="P:endonucleolytic cleavage of tricistronic rRNA transcript (SSU-rRNA, 5.8S rRNA, LSU-rRNA)"/>
    <property type="evidence" value="ECO:0007669"/>
    <property type="project" value="TreeGrafter"/>
</dbReference>
<dbReference type="InterPro" id="IPR012948">
    <property type="entry name" value="AARP2CN"/>
</dbReference>
<feature type="domain" description="Bms1-type G" evidence="5">
    <location>
        <begin position="429"/>
        <end position="587"/>
    </location>
</feature>
<dbReference type="EMBL" id="CAJVPP010005021">
    <property type="protein sequence ID" value="CAG8658861.1"/>
    <property type="molecule type" value="Genomic_DNA"/>
</dbReference>
<dbReference type="GO" id="GO:0000462">
    <property type="term" value="P:maturation of SSU-rRNA from tricistronic rRNA transcript (SSU-rRNA, 5.8S rRNA, LSU-rRNA)"/>
    <property type="evidence" value="ECO:0007669"/>
    <property type="project" value="TreeGrafter"/>
</dbReference>
<dbReference type="GO" id="GO:0030688">
    <property type="term" value="C:preribosome, small subunit precursor"/>
    <property type="evidence" value="ECO:0007669"/>
    <property type="project" value="TreeGrafter"/>
</dbReference>
<dbReference type="PANTHER" id="PTHR12858">
    <property type="entry name" value="RIBOSOME BIOGENESIS PROTEIN"/>
    <property type="match status" value="1"/>
</dbReference>
<feature type="non-terminal residue" evidence="6">
    <location>
        <position position="1110"/>
    </location>
</feature>
<keyword evidence="3" id="KW-0539">Nucleus</keyword>
<dbReference type="GO" id="GO:0005730">
    <property type="term" value="C:nucleolus"/>
    <property type="evidence" value="ECO:0007669"/>
    <property type="project" value="UniProtKB-SubCell"/>
</dbReference>
<keyword evidence="2" id="KW-0690">Ribosome biogenesis</keyword>
<sequence>DTTRVEIFLLATEKDEVKVNYLRKHAKSLRDNLDEHQGDEDETSIIYIRKCYRNLAKIAFDKKMKKDCESVVIQYIVNAKIPVKANARTILLCSLRKDLYRDFDKFGLSIKEKVEELFLKWKGIPRFVLEQADDKGYQDMFEKAINKCSMNIFKYVGESTDIDEMSYKLVHIYMNFPFADEVKDEYEIDLDTIPTISNDIILDQHGEELYTKSIVRFTSDFVKQEVTKTLEENIRNKLRTETNLSLKAEISNLLLGILFEQIAHQVLRNGVVFKTRSLKLNGLEEDFVINRQNEILKFFKSNISAIEDGKYYKSVKQNFSTIDAIITPNKLFQITIAKIHPIKMNGLKILYNKLGEKDASEDIKFYFVVLEHLYIIIESKVNRKSIKHSSANTRSISRVDRRNAAKLEQQKKREEVLKTNRFFEGRHGTPKIVAVIPLCPDVDSYNAIKSIYSSIDLQEPSIFKGIAHMNAERFKHTIQFILLERNFIDILDACKIADYVLFVVSAEVEVDPFGESCLKAIQSQGLPTVITTTMHMEKISQKKRNDVKKSLLSYMKHFFPDEEKIHSADQIQDALNVLRTICTQRPKQILWRDIRPYMLTEELIYEPNNDNFGTLKVTGYSRGVPFSANRLVHLQNFGDFQLEQITVSRKIADDKDSEENFQILHMADPKLQDSLISENEPTFMENEQTWPTEEEMAGMEVHSESMRSDDMPDALPGTTPKKIMKQVGNESEGEYEEIEIETKTTSLNDPMLDPEEEARQLKEYLANREKQRRDDLEFPDEVDTPLGITARTRFQRYRGLQSFRTSPWDPMENLPIDYARIFQFENYQRTKHRVINEAAVGGCGIKGARITLHLSNVPKEVAESYDPSRPFNVFGLLEYEHKTSVMNFVVTRNNDYKEPIKSKDPLILHCGFRRYLVNPIYSQNTQRGKGTNNVHKFERFLNPGRTCIASIYGPVQFGHLPMMLFKDTGDINAPILVATGSFLNSDPKRINAKRIILTGHPYKIHKKSAVIRYMFFNPEDVLWFKPVQLTTKYGRTGHIKESLGTHGYMKCVFDSPITQQDTVMMNLYKRVFPKWNTTTLWKGGLDGTIVKSTSIVNDKNAKIDDFEMEM</sequence>
<evidence type="ECO:0000256" key="3">
    <source>
        <dbReference type="ARBA" id="ARBA00023242"/>
    </source>
</evidence>
<dbReference type="PROSITE" id="PS51714">
    <property type="entry name" value="G_BMS1"/>
    <property type="match status" value="1"/>
</dbReference>
<comment type="caution">
    <text evidence="6">The sequence shown here is derived from an EMBL/GenBank/DDBJ whole genome shotgun (WGS) entry which is preliminary data.</text>
</comment>
<dbReference type="GO" id="GO:0005525">
    <property type="term" value="F:GTP binding"/>
    <property type="evidence" value="ECO:0007669"/>
    <property type="project" value="TreeGrafter"/>
</dbReference>
<dbReference type="InterPro" id="IPR039761">
    <property type="entry name" value="Bms1/Tsr1"/>
</dbReference>
<dbReference type="SMART" id="SM01362">
    <property type="entry name" value="DUF663"/>
    <property type="match status" value="1"/>
</dbReference>
<dbReference type="InterPro" id="IPR030387">
    <property type="entry name" value="G_Bms1/Tsr1_dom"/>
</dbReference>
<gene>
    <name evidence="6" type="ORF">FMOSSE_LOCUS11842</name>
</gene>
<proteinExistence type="inferred from homology"/>
<dbReference type="Proteomes" id="UP000789375">
    <property type="component" value="Unassembled WGS sequence"/>
</dbReference>
<dbReference type="Pfam" id="PF22298">
    <property type="entry name" value="Tsr1_G-like"/>
    <property type="match status" value="1"/>
</dbReference>
<organism evidence="6 7">
    <name type="scientific">Funneliformis mosseae</name>
    <name type="common">Endomycorrhizal fungus</name>
    <name type="synonym">Glomus mosseae</name>
    <dbReference type="NCBI Taxonomy" id="27381"/>
    <lineage>
        <taxon>Eukaryota</taxon>
        <taxon>Fungi</taxon>
        <taxon>Fungi incertae sedis</taxon>
        <taxon>Mucoromycota</taxon>
        <taxon>Glomeromycotina</taxon>
        <taxon>Glomeromycetes</taxon>
        <taxon>Glomerales</taxon>
        <taxon>Glomeraceae</taxon>
        <taxon>Funneliformis</taxon>
    </lineage>
</organism>
<dbReference type="GO" id="GO:0003924">
    <property type="term" value="F:GTPase activity"/>
    <property type="evidence" value="ECO:0007669"/>
    <property type="project" value="TreeGrafter"/>
</dbReference>
<keyword evidence="7" id="KW-1185">Reference proteome</keyword>
<evidence type="ECO:0000313" key="7">
    <source>
        <dbReference type="Proteomes" id="UP000789375"/>
    </source>
</evidence>
<reference evidence="6" key="1">
    <citation type="submission" date="2021-06" db="EMBL/GenBank/DDBJ databases">
        <authorList>
            <person name="Kallberg Y."/>
            <person name="Tangrot J."/>
            <person name="Rosling A."/>
        </authorList>
    </citation>
    <scope>NUCLEOTIDE SEQUENCE</scope>
    <source>
        <strain evidence="6">87-6 pot B 2015</strain>
    </source>
</reference>
<dbReference type="PANTHER" id="PTHR12858:SF1">
    <property type="entry name" value="PRE-RRNA-PROCESSING PROTEIN TSR1 HOMOLOG"/>
    <property type="match status" value="1"/>
</dbReference>
<evidence type="ECO:0000313" key="6">
    <source>
        <dbReference type="EMBL" id="CAG8658861.1"/>
    </source>
</evidence>
<dbReference type="InterPro" id="IPR007034">
    <property type="entry name" value="BMS1_TSR1_C"/>
</dbReference>
<comment type="subcellular location">
    <subcellularLocation>
        <location evidence="1">Nucleus</location>
        <location evidence="1">Nucleolus</location>
    </subcellularLocation>
</comment>